<sequence>MSNLQLAEALKLRERAIQEIPHLKKLLKDYEEFVDIKDYASVDASCNAVTSEDKDTTTASSDSTNGDRLSPPISLNSLSPSTIPNKDAYEVDTYEPEVYDGFEDEEPCDPSYALDSTSQFHNDPLVVQAFRTTKNNPNTYYTVVSEERIFTFMPLLQTLFGAKASSNLKGDEDNACYDPKISKEVKQKTPGKIICP</sequence>
<feature type="region of interest" description="Disordered" evidence="1">
    <location>
        <begin position="48"/>
        <end position="89"/>
    </location>
</feature>
<dbReference type="Proteomes" id="UP001152300">
    <property type="component" value="Unassembled WGS sequence"/>
</dbReference>
<comment type="caution">
    <text evidence="2">The sequence shown here is derived from an EMBL/GenBank/DDBJ whole genome shotgun (WGS) entry which is preliminary data.</text>
</comment>
<keyword evidence="3" id="KW-1185">Reference proteome</keyword>
<evidence type="ECO:0000256" key="1">
    <source>
        <dbReference type="SAM" id="MobiDB-lite"/>
    </source>
</evidence>
<organism evidence="2 3">
    <name type="scientific">Sclerotinia nivalis</name>
    <dbReference type="NCBI Taxonomy" id="352851"/>
    <lineage>
        <taxon>Eukaryota</taxon>
        <taxon>Fungi</taxon>
        <taxon>Dikarya</taxon>
        <taxon>Ascomycota</taxon>
        <taxon>Pezizomycotina</taxon>
        <taxon>Leotiomycetes</taxon>
        <taxon>Helotiales</taxon>
        <taxon>Sclerotiniaceae</taxon>
        <taxon>Sclerotinia</taxon>
    </lineage>
</organism>
<dbReference type="EMBL" id="JAPEIS010000008">
    <property type="protein sequence ID" value="KAJ8064036.1"/>
    <property type="molecule type" value="Genomic_DNA"/>
</dbReference>
<evidence type="ECO:0000313" key="3">
    <source>
        <dbReference type="Proteomes" id="UP001152300"/>
    </source>
</evidence>
<name>A0A9X0DHT1_9HELO</name>
<proteinExistence type="predicted"/>
<evidence type="ECO:0000313" key="2">
    <source>
        <dbReference type="EMBL" id="KAJ8064036.1"/>
    </source>
</evidence>
<gene>
    <name evidence="2" type="ORF">OCU04_007877</name>
</gene>
<reference evidence="2" key="1">
    <citation type="submission" date="2022-11" db="EMBL/GenBank/DDBJ databases">
        <title>Genome Resource of Sclerotinia nivalis Strain SnTB1, a Plant Pathogen Isolated from American Ginseng.</title>
        <authorList>
            <person name="Fan S."/>
        </authorList>
    </citation>
    <scope>NUCLEOTIDE SEQUENCE</scope>
    <source>
        <strain evidence="2">SnTB1</strain>
    </source>
</reference>
<accession>A0A9X0DHT1</accession>
<feature type="compositionally biased region" description="Low complexity" evidence="1">
    <location>
        <begin position="57"/>
        <end position="85"/>
    </location>
</feature>
<protein>
    <submittedName>
        <fullName evidence="2">Uncharacterized protein</fullName>
    </submittedName>
</protein>
<dbReference type="AlphaFoldDB" id="A0A9X0DHT1"/>